<organism evidence="2 3">
    <name type="scientific">Bifidobacterium gallicum DSM 20093 = LMG 11596</name>
    <dbReference type="NCBI Taxonomy" id="561180"/>
    <lineage>
        <taxon>Bacteria</taxon>
        <taxon>Bacillati</taxon>
        <taxon>Actinomycetota</taxon>
        <taxon>Actinomycetes</taxon>
        <taxon>Bifidobacteriales</taxon>
        <taxon>Bifidobacteriaceae</taxon>
        <taxon>Bifidobacterium</taxon>
    </lineage>
</organism>
<reference evidence="2 3" key="1">
    <citation type="submission" date="2009-11" db="EMBL/GenBank/DDBJ databases">
        <authorList>
            <person name="Weinstock G."/>
            <person name="Sodergren E."/>
            <person name="Clifton S."/>
            <person name="Fulton L."/>
            <person name="Fulton B."/>
            <person name="Courtney L."/>
            <person name="Fronick C."/>
            <person name="Harrison M."/>
            <person name="Strong C."/>
            <person name="Farmer C."/>
            <person name="Delahaunty K."/>
            <person name="Markovic C."/>
            <person name="Hall O."/>
            <person name="Minx P."/>
            <person name="Tomlinson C."/>
            <person name="Mitreva M."/>
            <person name="Nelson J."/>
            <person name="Hou S."/>
            <person name="Wollam A."/>
            <person name="Pepin K.H."/>
            <person name="Johnson M."/>
            <person name="Bhonagiri V."/>
            <person name="Nash W.E."/>
            <person name="Warren W."/>
            <person name="Chinwalla A."/>
            <person name="Mardis E.R."/>
            <person name="Wilson R.K."/>
        </authorList>
    </citation>
    <scope>NUCLEOTIDE SEQUENCE [LARGE SCALE GENOMIC DNA]</scope>
    <source>
        <strain evidence="2 3">DSM 20093</strain>
    </source>
</reference>
<proteinExistence type="predicted"/>
<feature type="region of interest" description="Disordered" evidence="1">
    <location>
        <begin position="1"/>
        <end position="21"/>
    </location>
</feature>
<evidence type="ECO:0000313" key="3">
    <source>
        <dbReference type="Proteomes" id="UP000003656"/>
    </source>
</evidence>
<evidence type="ECO:0000256" key="1">
    <source>
        <dbReference type="SAM" id="MobiDB-lite"/>
    </source>
</evidence>
<dbReference type="AlphaFoldDB" id="D1NU76"/>
<gene>
    <name evidence="2" type="ORF">BIFGAL_03398</name>
</gene>
<comment type="caution">
    <text evidence="2">The sequence shown here is derived from an EMBL/GenBank/DDBJ whole genome shotgun (WGS) entry which is preliminary data.</text>
</comment>
<dbReference type="EMBL" id="ABXB03000002">
    <property type="protein sequence ID" value="EFA23281.1"/>
    <property type="molecule type" value="Genomic_DNA"/>
</dbReference>
<protein>
    <submittedName>
        <fullName evidence="2">Uncharacterized protein</fullName>
    </submittedName>
</protein>
<accession>D1NU76</accession>
<evidence type="ECO:0000313" key="2">
    <source>
        <dbReference type="EMBL" id="EFA23281.1"/>
    </source>
</evidence>
<name>D1NU76_9BIFI</name>
<dbReference type="STRING" id="561180.BIFGAL_03398"/>
<sequence length="62" mass="6292">MGDAVARGVERGSPDGLGGVVGGNNAMEIILGFKLRVCTCQKPCASPLLSSGVYGKVRLQAS</sequence>
<dbReference type="Proteomes" id="UP000003656">
    <property type="component" value="Unassembled WGS sequence"/>
</dbReference>